<evidence type="ECO:0000313" key="21">
    <source>
        <dbReference type="EMBL" id="GAB47954.1"/>
    </source>
</evidence>
<evidence type="ECO:0000256" key="12">
    <source>
        <dbReference type="ARBA" id="ARBA00023239"/>
    </source>
</evidence>
<dbReference type="PIRSF" id="PIRSF017184">
    <property type="entry name" value="Nnr"/>
    <property type="match status" value="1"/>
</dbReference>
<dbReference type="GO" id="GO:0046496">
    <property type="term" value="P:nicotinamide nucleotide metabolic process"/>
    <property type="evidence" value="ECO:0007669"/>
    <property type="project" value="UniProtKB-UniRule"/>
</dbReference>
<proteinExistence type="inferred from homology"/>
<feature type="binding site" evidence="17">
    <location>
        <position position="317"/>
    </location>
    <ligand>
        <name>(6S)-NADPHX</name>
        <dbReference type="ChEBI" id="CHEBI:64076"/>
    </ligand>
</feature>
<comment type="catalytic activity">
    <reaction evidence="16 17 18">
        <text>(6S)-NADPHX + ADP = AMP + phosphate + NADPH + H(+)</text>
        <dbReference type="Rhea" id="RHEA:32235"/>
        <dbReference type="ChEBI" id="CHEBI:15378"/>
        <dbReference type="ChEBI" id="CHEBI:43474"/>
        <dbReference type="ChEBI" id="CHEBI:57783"/>
        <dbReference type="ChEBI" id="CHEBI:64076"/>
        <dbReference type="ChEBI" id="CHEBI:456215"/>
        <dbReference type="ChEBI" id="CHEBI:456216"/>
        <dbReference type="EC" id="4.2.1.136"/>
    </reaction>
</comment>
<comment type="caution">
    <text evidence="21">The sequence shown here is derived from an EMBL/GenBank/DDBJ whole genome shotgun (WGS) entry which is preliminary data.</text>
</comment>
<dbReference type="RefSeq" id="WP_009481852.1">
    <property type="nucleotide sequence ID" value="NZ_BAFE01000029.1"/>
</dbReference>
<evidence type="ECO:0000256" key="14">
    <source>
        <dbReference type="ARBA" id="ARBA00025153"/>
    </source>
</evidence>
<dbReference type="InterPro" id="IPR004443">
    <property type="entry name" value="YjeF_N_dom"/>
</dbReference>
<evidence type="ECO:0000256" key="6">
    <source>
        <dbReference type="ARBA" id="ARBA00022741"/>
    </source>
</evidence>
<comment type="catalytic activity">
    <reaction evidence="2 18">
        <text>(6R)-NADPHX = (6S)-NADPHX</text>
        <dbReference type="Rhea" id="RHEA:32227"/>
        <dbReference type="ChEBI" id="CHEBI:64076"/>
        <dbReference type="ChEBI" id="CHEBI:64077"/>
        <dbReference type="EC" id="5.1.99.6"/>
    </reaction>
</comment>
<feature type="binding site" evidence="17">
    <location>
        <position position="450"/>
    </location>
    <ligand>
        <name>AMP</name>
        <dbReference type="ChEBI" id="CHEBI:456215"/>
    </ligand>
</feature>
<keyword evidence="13" id="KW-0511">Multifunctional enzyme</keyword>
<comment type="subunit">
    <text evidence="17">Homotetramer.</text>
</comment>
<keyword evidence="5 18" id="KW-0479">Metal-binding</keyword>
<dbReference type="PROSITE" id="PS51385">
    <property type="entry name" value="YJEF_N"/>
    <property type="match status" value="1"/>
</dbReference>
<keyword evidence="11 18" id="KW-0413">Isomerase</keyword>
<dbReference type="EC" id="4.2.1.136" evidence="17"/>
<dbReference type="Pfam" id="PF03853">
    <property type="entry name" value="YjeF_N"/>
    <property type="match status" value="1"/>
</dbReference>
<feature type="binding site" evidence="17">
    <location>
        <begin position="418"/>
        <end position="422"/>
    </location>
    <ligand>
        <name>AMP</name>
        <dbReference type="ChEBI" id="CHEBI:456215"/>
    </ligand>
</feature>
<protein>
    <recommendedName>
        <fullName evidence="17">ADP-dependent (S)-NAD(P)H-hydrate dehydratase</fullName>
        <ecNumber evidence="17">4.2.1.136</ecNumber>
    </recommendedName>
    <alternativeName>
        <fullName evidence="17">ADP-dependent NAD(P)HX dehydratase</fullName>
    </alternativeName>
</protein>
<sequence length="513" mass="51600">MIAAWGVEDVRAAEKAAMADLPDGELMARAAKGLAKVLEARISDVPEARVVGLVGSGGNGGDTLFALARLARADERRELLAGIAAVLVSDRGAHEAGLATAREAGVDVVDLSGGADDALDAACDLVAEADVLVDGITGIGGSPGWSDSVAGRCRALFDATDDEAYVVAVDLPSGADPAGLVLDSEGVWADETVTFGVAKPVHLLGTAPRCGLLTLVDIGLEMATAPVAETLDHDDVAALWPVPGPDDDKYSRGVLGVVAGGESYTGAPVLAVTAAVAAGAGMVRYLGPPTPTGLVRATVPEAVHGTGRVQAWTVGPGLDASVAEDDDADEGDVRQVTTAREALDSGLPCVVDAGALDLLDGQRPRAGARTLLTPHAGELARLLSRVEDAEITREDVTADPVGHARRAANALHATVLLKGSTTYVVPPEVSGLPVRVSSDAPAWLATAGSGDVLAGLAGMLLAAGLDPYDAGGVAATVHGLAGHEANSGGPVRALDVAHALPRTITALLRHAAS</sequence>
<feature type="binding site" evidence="17">
    <location>
        <position position="375"/>
    </location>
    <ligand>
        <name>(6S)-NADPHX</name>
        <dbReference type="ChEBI" id="CHEBI:64076"/>
    </ligand>
</feature>
<comment type="function">
    <text evidence="14 18">Bifunctional enzyme that catalyzes the epimerization of the S- and R-forms of NAD(P)HX and the dehydration of the S-form of NAD(P)HX at the expense of ADP, which is converted to AMP. This allows the repair of both epimers of NAD(P)HX, a damaged form of NAD(P)H that is a result of enzymatic or heat-dependent hydration.</text>
</comment>
<evidence type="ECO:0000256" key="1">
    <source>
        <dbReference type="ARBA" id="ARBA00000013"/>
    </source>
</evidence>
<dbReference type="EMBL" id="BAFE01000029">
    <property type="protein sequence ID" value="GAB47954.1"/>
    <property type="molecule type" value="Genomic_DNA"/>
</dbReference>
<dbReference type="InterPro" id="IPR030677">
    <property type="entry name" value="Nnr"/>
</dbReference>
<keyword evidence="12 17" id="KW-0456">Lyase</keyword>
<keyword evidence="8 17" id="KW-0521">NADP</keyword>
<dbReference type="Proteomes" id="UP000004367">
    <property type="component" value="Unassembled WGS sequence"/>
</dbReference>
<evidence type="ECO:0000256" key="17">
    <source>
        <dbReference type="HAMAP-Rule" id="MF_01965"/>
    </source>
</evidence>
<dbReference type="Pfam" id="PF01256">
    <property type="entry name" value="Carb_kinase"/>
    <property type="match status" value="1"/>
</dbReference>
<dbReference type="GO" id="GO:0005524">
    <property type="term" value="F:ATP binding"/>
    <property type="evidence" value="ECO:0007669"/>
    <property type="project" value="UniProtKB-UniRule"/>
</dbReference>
<dbReference type="GO" id="GO:0052855">
    <property type="term" value="F:ADP-dependent NAD(P)H-hydrate dehydratase activity"/>
    <property type="evidence" value="ECO:0007669"/>
    <property type="project" value="UniProtKB-UniRule"/>
</dbReference>
<evidence type="ECO:0000256" key="13">
    <source>
        <dbReference type="ARBA" id="ARBA00023268"/>
    </source>
</evidence>
<gene>
    <name evidence="17" type="primary">nnrD</name>
    <name evidence="21" type="ORF">MOPEL_031_00560</name>
</gene>
<dbReference type="InterPro" id="IPR036652">
    <property type="entry name" value="YjeF_N_dom_sf"/>
</dbReference>
<feature type="domain" description="YjeF C-terminal" evidence="19">
    <location>
        <begin position="232"/>
        <end position="507"/>
    </location>
</feature>
<dbReference type="PROSITE" id="PS51383">
    <property type="entry name" value="YJEF_C_3"/>
    <property type="match status" value="1"/>
</dbReference>
<comment type="similarity">
    <text evidence="3 18">In the N-terminal section; belongs to the NnrE/AIBP family.</text>
</comment>
<evidence type="ECO:0000256" key="5">
    <source>
        <dbReference type="ARBA" id="ARBA00022723"/>
    </source>
</evidence>
<organism evidence="21 22">
    <name type="scientific">Mobilicoccus pelagius NBRC 104925</name>
    <dbReference type="NCBI Taxonomy" id="1089455"/>
    <lineage>
        <taxon>Bacteria</taxon>
        <taxon>Bacillati</taxon>
        <taxon>Actinomycetota</taxon>
        <taxon>Actinomycetes</taxon>
        <taxon>Micrococcales</taxon>
        <taxon>Dermatophilaceae</taxon>
        <taxon>Mobilicoccus</taxon>
    </lineage>
</organism>
<evidence type="ECO:0000256" key="4">
    <source>
        <dbReference type="ARBA" id="ARBA00009524"/>
    </source>
</evidence>
<evidence type="ECO:0000256" key="9">
    <source>
        <dbReference type="ARBA" id="ARBA00022958"/>
    </source>
</evidence>
<evidence type="ECO:0000256" key="3">
    <source>
        <dbReference type="ARBA" id="ARBA00006001"/>
    </source>
</evidence>
<feature type="binding site" evidence="17">
    <location>
        <position position="267"/>
    </location>
    <ligand>
        <name>(6S)-NADPHX</name>
        <dbReference type="ChEBI" id="CHEBI:64076"/>
    </ligand>
</feature>
<comment type="function">
    <text evidence="17">Catalyzes the dehydration of the S-form of NAD(P)HX at the expense of ADP, which is converted to AMP. Together with NAD(P)HX epimerase, which catalyzes the epimerization of the S- and R-forms, the enzyme allows the repair of both epimers of NAD(P)HX, a damaged form of NAD(P)H that is a result of enzymatic or heat-dependent hydration.</text>
</comment>
<comment type="catalytic activity">
    <reaction evidence="15 17 18">
        <text>(6S)-NADHX + ADP = AMP + phosphate + NADH + H(+)</text>
        <dbReference type="Rhea" id="RHEA:32223"/>
        <dbReference type="ChEBI" id="CHEBI:15378"/>
        <dbReference type="ChEBI" id="CHEBI:43474"/>
        <dbReference type="ChEBI" id="CHEBI:57945"/>
        <dbReference type="ChEBI" id="CHEBI:64074"/>
        <dbReference type="ChEBI" id="CHEBI:456215"/>
        <dbReference type="ChEBI" id="CHEBI:456216"/>
        <dbReference type="EC" id="4.2.1.136"/>
    </reaction>
</comment>
<evidence type="ECO:0000259" key="19">
    <source>
        <dbReference type="PROSITE" id="PS51383"/>
    </source>
</evidence>
<dbReference type="Gene3D" id="3.40.50.10260">
    <property type="entry name" value="YjeF N-terminal domain"/>
    <property type="match status" value="1"/>
</dbReference>
<accession>H5UQE6</accession>
<dbReference type="SUPFAM" id="SSF53613">
    <property type="entry name" value="Ribokinase-like"/>
    <property type="match status" value="1"/>
</dbReference>
<dbReference type="STRING" id="1089455.MOPEL_031_00560"/>
<dbReference type="OrthoDB" id="9806925at2"/>
<comment type="cofactor">
    <cofactor evidence="17">
        <name>Mg(2+)</name>
        <dbReference type="ChEBI" id="CHEBI:18420"/>
    </cofactor>
</comment>
<comment type="similarity">
    <text evidence="4 18">In the C-terminal section; belongs to the NnrD/CARKD family.</text>
</comment>
<feature type="binding site" evidence="17">
    <location>
        <position position="451"/>
    </location>
    <ligand>
        <name>(6S)-NADPHX</name>
        <dbReference type="ChEBI" id="CHEBI:64076"/>
    </ligand>
</feature>
<evidence type="ECO:0000256" key="18">
    <source>
        <dbReference type="PIRNR" id="PIRNR017184"/>
    </source>
</evidence>
<dbReference type="GO" id="GO:0110051">
    <property type="term" value="P:metabolite repair"/>
    <property type="evidence" value="ECO:0007669"/>
    <property type="project" value="TreeGrafter"/>
</dbReference>
<dbReference type="HAMAP" id="MF_01965">
    <property type="entry name" value="NADHX_dehydratase"/>
    <property type="match status" value="1"/>
</dbReference>
<comment type="cofactor">
    <cofactor evidence="18">
        <name>K(+)</name>
        <dbReference type="ChEBI" id="CHEBI:29103"/>
    </cofactor>
    <text evidence="18">Binds 1 potassium ion per subunit.</text>
</comment>
<evidence type="ECO:0000256" key="10">
    <source>
        <dbReference type="ARBA" id="ARBA00023027"/>
    </source>
</evidence>
<dbReference type="PANTHER" id="PTHR12592:SF0">
    <property type="entry name" value="ATP-DEPENDENT (S)-NAD(P)H-HYDRATE DEHYDRATASE"/>
    <property type="match status" value="1"/>
</dbReference>
<dbReference type="PANTHER" id="PTHR12592">
    <property type="entry name" value="ATP-DEPENDENT (S)-NAD(P)H-HYDRATE DEHYDRATASE FAMILY MEMBER"/>
    <property type="match status" value="1"/>
</dbReference>
<evidence type="ECO:0000256" key="11">
    <source>
        <dbReference type="ARBA" id="ARBA00023235"/>
    </source>
</evidence>
<keyword evidence="10 17" id="KW-0520">NAD</keyword>
<evidence type="ECO:0000256" key="16">
    <source>
        <dbReference type="ARBA" id="ARBA00049209"/>
    </source>
</evidence>
<dbReference type="GO" id="GO:0046872">
    <property type="term" value="F:metal ion binding"/>
    <property type="evidence" value="ECO:0007669"/>
    <property type="project" value="UniProtKB-UniRule"/>
</dbReference>
<dbReference type="CDD" id="cd01171">
    <property type="entry name" value="YXKO-related"/>
    <property type="match status" value="1"/>
</dbReference>
<keyword evidence="22" id="KW-1185">Reference proteome</keyword>
<evidence type="ECO:0000313" key="22">
    <source>
        <dbReference type="Proteomes" id="UP000004367"/>
    </source>
</evidence>
<keyword evidence="7 17" id="KW-0067">ATP-binding</keyword>
<dbReference type="InterPro" id="IPR029056">
    <property type="entry name" value="Ribokinase-like"/>
</dbReference>
<feature type="domain" description="YjeF N-terminal" evidence="20">
    <location>
        <begin position="10"/>
        <end position="226"/>
    </location>
</feature>
<comment type="similarity">
    <text evidence="17">Belongs to the NnrD/CARKD family.</text>
</comment>
<reference evidence="21 22" key="1">
    <citation type="submission" date="2012-02" db="EMBL/GenBank/DDBJ databases">
        <title>Whole genome shotgun sequence of Mobilicoccus pelagius NBRC 104925.</title>
        <authorList>
            <person name="Yoshida Y."/>
            <person name="Hosoyama A."/>
            <person name="Tsuchikane K."/>
            <person name="Katsumata H."/>
            <person name="Yamazaki S."/>
            <person name="Fujita N."/>
        </authorList>
    </citation>
    <scope>NUCLEOTIDE SEQUENCE [LARGE SCALE GENOMIC DNA]</scope>
    <source>
        <strain evidence="21 22">NBRC 104925</strain>
    </source>
</reference>
<dbReference type="Gene3D" id="3.40.1190.20">
    <property type="match status" value="1"/>
</dbReference>
<evidence type="ECO:0000259" key="20">
    <source>
        <dbReference type="PROSITE" id="PS51385"/>
    </source>
</evidence>
<name>H5UQE6_9MICO</name>
<evidence type="ECO:0000256" key="15">
    <source>
        <dbReference type="ARBA" id="ARBA00048238"/>
    </source>
</evidence>
<evidence type="ECO:0000256" key="7">
    <source>
        <dbReference type="ARBA" id="ARBA00022840"/>
    </source>
</evidence>
<dbReference type="GO" id="GO:0052856">
    <property type="term" value="F:NAD(P)HX epimerase activity"/>
    <property type="evidence" value="ECO:0007669"/>
    <property type="project" value="UniProtKB-EC"/>
</dbReference>
<dbReference type="AlphaFoldDB" id="H5UQE6"/>
<dbReference type="InterPro" id="IPR000631">
    <property type="entry name" value="CARKD"/>
</dbReference>
<dbReference type="eggNOG" id="COG0063">
    <property type="taxonomic scope" value="Bacteria"/>
</dbReference>
<evidence type="ECO:0000256" key="2">
    <source>
        <dbReference type="ARBA" id="ARBA00000909"/>
    </source>
</evidence>
<evidence type="ECO:0000256" key="8">
    <source>
        <dbReference type="ARBA" id="ARBA00022857"/>
    </source>
</evidence>
<dbReference type="SUPFAM" id="SSF64153">
    <property type="entry name" value="YjeF N-terminal domain-like"/>
    <property type="match status" value="1"/>
</dbReference>
<dbReference type="eggNOG" id="COG0062">
    <property type="taxonomic scope" value="Bacteria"/>
</dbReference>
<comment type="catalytic activity">
    <reaction evidence="1 18">
        <text>(6R)-NADHX = (6S)-NADHX</text>
        <dbReference type="Rhea" id="RHEA:32215"/>
        <dbReference type="ChEBI" id="CHEBI:64074"/>
        <dbReference type="ChEBI" id="CHEBI:64075"/>
        <dbReference type="EC" id="5.1.99.6"/>
    </reaction>
</comment>
<keyword evidence="6 17" id="KW-0547">Nucleotide-binding</keyword>
<keyword evidence="9 18" id="KW-0630">Potassium</keyword>